<gene>
    <name evidence="11" type="ORF">GCM10011512_03190</name>
</gene>
<evidence type="ECO:0000259" key="10">
    <source>
        <dbReference type="PROSITE" id="PS50850"/>
    </source>
</evidence>
<sequence length="495" mass="51021">MSVPQADSGRVDPAVWRIVWTVLVGGMAVLFDTTIVAVALHTLASELDAPVATIQWVSTGYLLALGATIPLVGWAQRALGAKRLWVAALALFLVGSVLCSLAWSATSLIVFRIVQGVAGGLLMPLMSTMVMQAAGGRGLGRIMSVVSLPAVLGPILGPVIGGLILQQLHWSWMFWVNVPFCLAGIVLAVVFLPSDEPVRRVPLDVVGFVLMAPALTGMLWGLSNTSEPGAFARGDVLVPMVGGLVLLLAFVGWALRRGPRALVDLALLRHWPLASSSLLLFLSGVTLYGAMLLMPLYFQQLRGATVLEAGLLLIPQGLGTLVARPIAGRLSDTIGARRLAVAGFAVVLLGTLPFAVADATTNVGVLLAALFVRGIGLGVVTVPLMALGFRGLARHEVPDASIITRIAQQVGGSFGTAVLAVILTGATTAATTTAALAGGFQQAFWWATGFAVVGVLLSFTLPGRPTAPGLADDGSGRTAAGETVAAASPVPAPPA</sequence>
<comment type="caution">
    <text evidence="11">The sequence shown here is derived from an EMBL/GenBank/DDBJ whole genome shotgun (WGS) entry which is preliminary data.</text>
</comment>
<evidence type="ECO:0000256" key="3">
    <source>
        <dbReference type="ARBA" id="ARBA00022448"/>
    </source>
</evidence>
<feature type="transmembrane region" description="Helical" evidence="9">
    <location>
        <begin position="84"/>
        <end position="103"/>
    </location>
</feature>
<evidence type="ECO:0000256" key="4">
    <source>
        <dbReference type="ARBA" id="ARBA00022475"/>
    </source>
</evidence>
<dbReference type="InterPro" id="IPR011701">
    <property type="entry name" value="MFS"/>
</dbReference>
<organism evidence="11 12">
    <name type="scientific">Tersicoccus solisilvae</name>
    <dbReference type="NCBI Taxonomy" id="1882339"/>
    <lineage>
        <taxon>Bacteria</taxon>
        <taxon>Bacillati</taxon>
        <taxon>Actinomycetota</taxon>
        <taxon>Actinomycetes</taxon>
        <taxon>Micrococcales</taxon>
        <taxon>Micrococcaceae</taxon>
        <taxon>Tersicoccus</taxon>
    </lineage>
</organism>
<feature type="transmembrane region" description="Helical" evidence="9">
    <location>
        <begin position="276"/>
        <end position="298"/>
    </location>
</feature>
<dbReference type="Gene3D" id="1.20.1250.20">
    <property type="entry name" value="MFS general substrate transporter like domains"/>
    <property type="match status" value="2"/>
</dbReference>
<evidence type="ECO:0000256" key="5">
    <source>
        <dbReference type="ARBA" id="ARBA00022692"/>
    </source>
</evidence>
<evidence type="ECO:0000313" key="11">
    <source>
        <dbReference type="EMBL" id="GGC79908.1"/>
    </source>
</evidence>
<evidence type="ECO:0000313" key="12">
    <source>
        <dbReference type="Proteomes" id="UP000597761"/>
    </source>
</evidence>
<evidence type="ECO:0000256" key="6">
    <source>
        <dbReference type="ARBA" id="ARBA00022989"/>
    </source>
</evidence>
<proteinExistence type="inferred from homology"/>
<evidence type="ECO:0000256" key="1">
    <source>
        <dbReference type="ARBA" id="ARBA00004651"/>
    </source>
</evidence>
<keyword evidence="6 9" id="KW-1133">Transmembrane helix</keyword>
<keyword evidence="4" id="KW-1003">Cell membrane</keyword>
<feature type="transmembrane region" description="Helical" evidence="9">
    <location>
        <begin position="410"/>
        <end position="437"/>
    </location>
</feature>
<dbReference type="PANTHER" id="PTHR42718">
    <property type="entry name" value="MAJOR FACILITATOR SUPERFAMILY MULTIDRUG TRANSPORTER MFSC"/>
    <property type="match status" value="1"/>
</dbReference>
<evidence type="ECO:0000256" key="7">
    <source>
        <dbReference type="ARBA" id="ARBA00023136"/>
    </source>
</evidence>
<dbReference type="RefSeq" id="WP_188665315.1">
    <property type="nucleotide sequence ID" value="NZ_BMJI01000001.1"/>
</dbReference>
<feature type="transmembrane region" description="Helical" evidence="9">
    <location>
        <begin position="205"/>
        <end position="224"/>
    </location>
</feature>
<comment type="subcellular location">
    <subcellularLocation>
        <location evidence="1">Cell membrane</location>
        <topology evidence="1">Multi-pass membrane protein</topology>
    </subcellularLocation>
</comment>
<accession>A0ABQ1NL55</accession>
<evidence type="ECO:0000256" key="8">
    <source>
        <dbReference type="SAM" id="MobiDB-lite"/>
    </source>
</evidence>
<feature type="region of interest" description="Disordered" evidence="8">
    <location>
        <begin position="468"/>
        <end position="495"/>
    </location>
</feature>
<dbReference type="PANTHER" id="PTHR42718:SF9">
    <property type="entry name" value="MAJOR FACILITATOR SUPERFAMILY MULTIDRUG TRANSPORTER MFSC"/>
    <property type="match status" value="1"/>
</dbReference>
<dbReference type="InterPro" id="IPR004638">
    <property type="entry name" value="EmrB-like"/>
</dbReference>
<feature type="transmembrane region" description="Helical" evidence="9">
    <location>
        <begin position="109"/>
        <end position="130"/>
    </location>
</feature>
<reference evidence="12" key="1">
    <citation type="journal article" date="2019" name="Int. J. Syst. Evol. Microbiol.">
        <title>The Global Catalogue of Microorganisms (GCM) 10K type strain sequencing project: providing services to taxonomists for standard genome sequencing and annotation.</title>
        <authorList>
            <consortium name="The Broad Institute Genomics Platform"/>
            <consortium name="The Broad Institute Genome Sequencing Center for Infectious Disease"/>
            <person name="Wu L."/>
            <person name="Ma J."/>
        </authorList>
    </citation>
    <scope>NUCLEOTIDE SEQUENCE [LARGE SCALE GENOMIC DNA]</scope>
    <source>
        <strain evidence="12">CGMCC 1.15480</strain>
    </source>
</reference>
<dbReference type="CDD" id="cd17503">
    <property type="entry name" value="MFS_LmrB_MDR_like"/>
    <property type="match status" value="1"/>
</dbReference>
<evidence type="ECO:0000256" key="9">
    <source>
        <dbReference type="SAM" id="Phobius"/>
    </source>
</evidence>
<feature type="transmembrane region" description="Helical" evidence="9">
    <location>
        <begin position="304"/>
        <end position="327"/>
    </location>
</feature>
<dbReference type="InterPro" id="IPR020846">
    <property type="entry name" value="MFS_dom"/>
</dbReference>
<feature type="transmembrane region" description="Helical" evidence="9">
    <location>
        <begin position="363"/>
        <end position="389"/>
    </location>
</feature>
<comment type="similarity">
    <text evidence="2">Belongs to the major facilitator superfamily. EmrB family.</text>
</comment>
<dbReference type="PROSITE" id="PS50850">
    <property type="entry name" value="MFS"/>
    <property type="match status" value="1"/>
</dbReference>
<feature type="transmembrane region" description="Helical" evidence="9">
    <location>
        <begin position="236"/>
        <end position="255"/>
    </location>
</feature>
<feature type="transmembrane region" description="Helical" evidence="9">
    <location>
        <begin position="443"/>
        <end position="461"/>
    </location>
</feature>
<name>A0ABQ1NL55_9MICC</name>
<evidence type="ECO:0000256" key="2">
    <source>
        <dbReference type="ARBA" id="ARBA00008537"/>
    </source>
</evidence>
<feature type="transmembrane region" description="Helical" evidence="9">
    <location>
        <begin position="339"/>
        <end position="357"/>
    </location>
</feature>
<dbReference type="Pfam" id="PF07690">
    <property type="entry name" value="MFS_1"/>
    <property type="match status" value="1"/>
</dbReference>
<feature type="transmembrane region" description="Helical" evidence="9">
    <location>
        <begin position="142"/>
        <end position="166"/>
    </location>
</feature>
<keyword evidence="12" id="KW-1185">Reference proteome</keyword>
<keyword evidence="7 9" id="KW-0472">Membrane</keyword>
<feature type="transmembrane region" description="Helical" evidence="9">
    <location>
        <begin position="53"/>
        <end position="72"/>
    </location>
</feature>
<feature type="domain" description="Major facilitator superfamily (MFS) profile" evidence="10">
    <location>
        <begin position="18"/>
        <end position="466"/>
    </location>
</feature>
<dbReference type="EMBL" id="BMJI01000001">
    <property type="protein sequence ID" value="GGC79908.1"/>
    <property type="molecule type" value="Genomic_DNA"/>
</dbReference>
<dbReference type="Proteomes" id="UP000597761">
    <property type="component" value="Unassembled WGS sequence"/>
</dbReference>
<feature type="transmembrane region" description="Helical" evidence="9">
    <location>
        <begin position="172"/>
        <end position="193"/>
    </location>
</feature>
<keyword evidence="3" id="KW-0813">Transport</keyword>
<keyword evidence="5 9" id="KW-0812">Transmembrane</keyword>
<protein>
    <submittedName>
        <fullName evidence="11">MFS transporter</fullName>
    </submittedName>
</protein>
<dbReference type="InterPro" id="IPR036259">
    <property type="entry name" value="MFS_trans_sf"/>
</dbReference>
<feature type="transmembrane region" description="Helical" evidence="9">
    <location>
        <begin position="18"/>
        <end position="41"/>
    </location>
</feature>
<dbReference type="NCBIfam" id="TIGR00711">
    <property type="entry name" value="efflux_EmrB"/>
    <property type="match status" value="1"/>
</dbReference>
<dbReference type="SUPFAM" id="SSF103473">
    <property type="entry name" value="MFS general substrate transporter"/>
    <property type="match status" value="1"/>
</dbReference>